<organism evidence="5 6">
    <name type="scientific">Helobdella robusta</name>
    <name type="common">Californian leech</name>
    <dbReference type="NCBI Taxonomy" id="6412"/>
    <lineage>
        <taxon>Eukaryota</taxon>
        <taxon>Metazoa</taxon>
        <taxon>Spiralia</taxon>
        <taxon>Lophotrochozoa</taxon>
        <taxon>Annelida</taxon>
        <taxon>Clitellata</taxon>
        <taxon>Hirudinea</taxon>
        <taxon>Rhynchobdellida</taxon>
        <taxon>Glossiphoniidae</taxon>
        <taxon>Helobdella</taxon>
    </lineage>
</organism>
<dbReference type="RefSeq" id="XP_009015771.1">
    <property type="nucleotide sequence ID" value="XM_009017523.1"/>
</dbReference>
<gene>
    <name evidence="5" type="primary">20198806</name>
    <name evidence="4" type="ORF">HELRODRAFT_160574</name>
</gene>
<evidence type="ECO:0000256" key="1">
    <source>
        <dbReference type="SAM" id="Coils"/>
    </source>
</evidence>
<reference evidence="4 6" key="2">
    <citation type="journal article" date="2013" name="Nature">
        <title>Insights into bilaterian evolution from three spiralian genomes.</title>
        <authorList>
            <person name="Simakov O."/>
            <person name="Marletaz F."/>
            <person name="Cho S.J."/>
            <person name="Edsinger-Gonzales E."/>
            <person name="Havlak P."/>
            <person name="Hellsten U."/>
            <person name="Kuo D.H."/>
            <person name="Larsson T."/>
            <person name="Lv J."/>
            <person name="Arendt D."/>
            <person name="Savage R."/>
            <person name="Osoegawa K."/>
            <person name="de Jong P."/>
            <person name="Grimwood J."/>
            <person name="Chapman J.A."/>
            <person name="Shapiro H."/>
            <person name="Aerts A."/>
            <person name="Otillar R.P."/>
            <person name="Terry A.Y."/>
            <person name="Boore J.L."/>
            <person name="Grigoriev I.V."/>
            <person name="Lindberg D.R."/>
            <person name="Seaver E.C."/>
            <person name="Weisblat D.A."/>
            <person name="Putnam N.H."/>
            <person name="Rokhsar D.S."/>
        </authorList>
    </citation>
    <scope>NUCLEOTIDE SEQUENCE</scope>
</reference>
<accession>T1EQF6</accession>
<dbReference type="GO" id="GO:0043565">
    <property type="term" value="F:sequence-specific DNA binding"/>
    <property type="evidence" value="ECO:0007669"/>
    <property type="project" value="InterPro"/>
</dbReference>
<dbReference type="HOGENOM" id="CLU_531322_0_0_1"/>
<keyword evidence="6" id="KW-1185">Reference proteome</keyword>
<reference evidence="6" key="1">
    <citation type="submission" date="2012-12" db="EMBL/GenBank/DDBJ databases">
        <authorList>
            <person name="Hellsten U."/>
            <person name="Grimwood J."/>
            <person name="Chapman J.A."/>
            <person name="Shapiro H."/>
            <person name="Aerts A."/>
            <person name="Otillar R.P."/>
            <person name="Terry A.Y."/>
            <person name="Boore J.L."/>
            <person name="Simakov O."/>
            <person name="Marletaz F."/>
            <person name="Cho S.-J."/>
            <person name="Edsinger-Gonzales E."/>
            <person name="Havlak P."/>
            <person name="Kuo D.-H."/>
            <person name="Larsson T."/>
            <person name="Lv J."/>
            <person name="Arendt D."/>
            <person name="Savage R."/>
            <person name="Osoegawa K."/>
            <person name="de Jong P."/>
            <person name="Lindberg D.R."/>
            <person name="Seaver E.C."/>
            <person name="Weisblat D.A."/>
            <person name="Putnam N.H."/>
            <person name="Grigoriev I.V."/>
            <person name="Rokhsar D.S."/>
        </authorList>
    </citation>
    <scope>NUCLEOTIDE SEQUENCE</scope>
</reference>
<reference evidence="5" key="3">
    <citation type="submission" date="2015-06" db="UniProtKB">
        <authorList>
            <consortium name="EnsemblMetazoa"/>
        </authorList>
    </citation>
    <scope>IDENTIFICATION</scope>
</reference>
<feature type="region of interest" description="Disordered" evidence="2">
    <location>
        <begin position="438"/>
        <end position="459"/>
    </location>
</feature>
<dbReference type="AlphaFoldDB" id="T1EQF6"/>
<dbReference type="InterPro" id="IPR013761">
    <property type="entry name" value="SAM/pointed_sf"/>
</dbReference>
<sequence>MDTWQSKHPEDWNNSDILDWIYFTAGLKNIQLPSLRGENFQGMTGKEFCKMTSEDFKSKDSNFGEKLTTSNKTTNTATGNNNTTKSTWKGLLPNSYASPNQAVSHPVFINTPFNFQKYRPQQQHQQPPLNIAPNVLQPIKQESQVLSNEQPSGIYLKYSKLSDFTLLILNQIYPETTVYSVAATDKTSVPLTELTASSSCRPAAQLVFPSLIAPIGYNFSLAQHQRQFPFSFKNNLYQYVIQQALLQQQQQLQQLQLQIQQQTQQQQLQQHNLHKERQQNPQLFLPTTQCDPCRIVETKTIKKLLASNEVKETEKMKKVKEVEEVKVALIPSTVMESNLLDSSDEEDDPFDQTKTKNFQPIQPNINLKEDAQAKHFKVKSLNKLKVCPVTTKKRKREDDCDEDKEKITANNCHNENDSSVVTSISSKVSKAKANKIISDDDQAEQKSVKKKHTSSVLSSENSTDIGKVIQSFPPNQPYTVSIFQSNQTSLSFFHTCLNKYSSELHIQTFTQIY</sequence>
<feature type="compositionally biased region" description="Low complexity" evidence="2">
    <location>
        <begin position="68"/>
        <end position="86"/>
    </location>
</feature>
<feature type="domain" description="PNT" evidence="3">
    <location>
        <begin position="1"/>
        <end position="78"/>
    </location>
</feature>
<dbReference type="SUPFAM" id="SSF47769">
    <property type="entry name" value="SAM/Pointed domain"/>
    <property type="match status" value="1"/>
</dbReference>
<evidence type="ECO:0000313" key="4">
    <source>
        <dbReference type="EMBL" id="ESO06403.1"/>
    </source>
</evidence>
<dbReference type="EMBL" id="AMQM01000622">
    <property type="status" value="NOT_ANNOTATED_CDS"/>
    <property type="molecule type" value="Genomic_DNA"/>
</dbReference>
<name>T1EQF6_HELRO</name>
<dbReference type="InterPro" id="IPR003118">
    <property type="entry name" value="Pointed_dom"/>
</dbReference>
<dbReference type="EMBL" id="KB096324">
    <property type="protein sequence ID" value="ESO06403.1"/>
    <property type="molecule type" value="Genomic_DNA"/>
</dbReference>
<dbReference type="KEGG" id="hro:HELRODRAFT_160574"/>
<evidence type="ECO:0000256" key="2">
    <source>
        <dbReference type="SAM" id="MobiDB-lite"/>
    </source>
</evidence>
<evidence type="ECO:0000313" key="5">
    <source>
        <dbReference type="EnsemblMetazoa" id="HelroP160574"/>
    </source>
</evidence>
<dbReference type="EnsemblMetazoa" id="HelroT160574">
    <property type="protein sequence ID" value="HelroP160574"/>
    <property type="gene ID" value="HelroG160574"/>
</dbReference>
<dbReference type="Gene3D" id="1.10.150.50">
    <property type="entry name" value="Transcription Factor, Ets-1"/>
    <property type="match status" value="1"/>
</dbReference>
<keyword evidence="1" id="KW-0175">Coiled coil</keyword>
<evidence type="ECO:0000259" key="3">
    <source>
        <dbReference type="PROSITE" id="PS51433"/>
    </source>
</evidence>
<dbReference type="Proteomes" id="UP000015101">
    <property type="component" value="Unassembled WGS sequence"/>
</dbReference>
<protein>
    <recommendedName>
        <fullName evidence="3">PNT domain-containing protein</fullName>
    </recommendedName>
</protein>
<feature type="coiled-coil region" evidence="1">
    <location>
        <begin position="245"/>
        <end position="272"/>
    </location>
</feature>
<evidence type="ECO:0000313" key="6">
    <source>
        <dbReference type="Proteomes" id="UP000015101"/>
    </source>
</evidence>
<dbReference type="InParanoid" id="T1EQF6"/>
<dbReference type="PROSITE" id="PS51433">
    <property type="entry name" value="PNT"/>
    <property type="match status" value="1"/>
</dbReference>
<proteinExistence type="predicted"/>
<dbReference type="Pfam" id="PF02198">
    <property type="entry name" value="SAM_PNT"/>
    <property type="match status" value="1"/>
</dbReference>
<feature type="region of interest" description="Disordered" evidence="2">
    <location>
        <begin position="60"/>
        <end position="86"/>
    </location>
</feature>
<dbReference type="GeneID" id="20198806"/>
<dbReference type="CTD" id="20198806"/>